<proteinExistence type="inferred from homology"/>
<dbReference type="PROSITE" id="PS50188">
    <property type="entry name" value="B302_SPRY"/>
    <property type="match status" value="1"/>
</dbReference>
<dbReference type="SMART" id="SM00449">
    <property type="entry name" value="SPRY"/>
    <property type="match status" value="1"/>
</dbReference>
<gene>
    <name evidence="5" type="ORF">A3Q56_07605</name>
</gene>
<dbReference type="PROSITE" id="PS50897">
    <property type="entry name" value="CTLH"/>
    <property type="match status" value="1"/>
</dbReference>
<dbReference type="InterPro" id="IPR024964">
    <property type="entry name" value="CTLH/CRA"/>
</dbReference>
<dbReference type="InterPro" id="IPR006595">
    <property type="entry name" value="CTLH_C"/>
</dbReference>
<evidence type="ECO:0000259" key="4">
    <source>
        <dbReference type="PROSITE" id="PS50897"/>
    </source>
</evidence>
<reference evidence="5 6" key="1">
    <citation type="submission" date="2016-04" db="EMBL/GenBank/DDBJ databases">
        <title>The genome of Intoshia linei affirms orthonectids as highly simplified spiralians.</title>
        <authorList>
            <person name="Mikhailov K.V."/>
            <person name="Slusarev G.S."/>
            <person name="Nikitin M.A."/>
            <person name="Logacheva M.D."/>
            <person name="Penin A."/>
            <person name="Aleoshin V."/>
            <person name="Panchin Y.V."/>
        </authorList>
    </citation>
    <scope>NUCLEOTIDE SEQUENCE [LARGE SCALE GENOMIC DNA]</scope>
    <source>
        <strain evidence="5">Intl2013</strain>
        <tissue evidence="5">Whole animal</tissue>
    </source>
</reference>
<comment type="similarity">
    <text evidence="1">Belongs to the RANBP9/10 family.</text>
</comment>
<dbReference type="Proteomes" id="UP000078046">
    <property type="component" value="Unassembled WGS sequence"/>
</dbReference>
<dbReference type="CDD" id="cd12909">
    <property type="entry name" value="SPRY_RanBP9_10"/>
    <property type="match status" value="1"/>
</dbReference>
<dbReference type="InterPro" id="IPR043136">
    <property type="entry name" value="B30.2/SPRY_sf"/>
</dbReference>
<dbReference type="Pfam" id="PF08513">
    <property type="entry name" value="LisH"/>
    <property type="match status" value="1"/>
</dbReference>
<dbReference type="SMART" id="SM00668">
    <property type="entry name" value="CTLH"/>
    <property type="match status" value="1"/>
</dbReference>
<dbReference type="InterPro" id="IPR013320">
    <property type="entry name" value="ConA-like_dom_sf"/>
</dbReference>
<dbReference type="SMART" id="SM00667">
    <property type="entry name" value="LisH"/>
    <property type="match status" value="1"/>
</dbReference>
<feature type="domain" description="B30.2/SPRY" evidence="3">
    <location>
        <begin position="23"/>
        <end position="211"/>
    </location>
</feature>
<dbReference type="Gene3D" id="2.60.120.920">
    <property type="match status" value="1"/>
</dbReference>
<feature type="domain" description="CTLH" evidence="4">
    <location>
        <begin position="278"/>
        <end position="335"/>
    </location>
</feature>
<name>A0A177ARP6_9BILA</name>
<dbReference type="AlphaFoldDB" id="A0A177ARP6"/>
<protein>
    <submittedName>
        <fullName evidence="5">Ran-binding protein 9</fullName>
    </submittedName>
</protein>
<dbReference type="InterPro" id="IPR050618">
    <property type="entry name" value="Ubq-SigPath_Reg"/>
</dbReference>
<evidence type="ECO:0000256" key="1">
    <source>
        <dbReference type="ARBA" id="ARBA00006535"/>
    </source>
</evidence>
<dbReference type="PROSITE" id="PS50896">
    <property type="entry name" value="LISH"/>
    <property type="match status" value="1"/>
</dbReference>
<dbReference type="Pfam" id="PF10607">
    <property type="entry name" value="CTLH"/>
    <property type="match status" value="1"/>
</dbReference>
<evidence type="ECO:0000313" key="6">
    <source>
        <dbReference type="Proteomes" id="UP000078046"/>
    </source>
</evidence>
<dbReference type="SMART" id="SM00757">
    <property type="entry name" value="CRA"/>
    <property type="match status" value="1"/>
</dbReference>
<dbReference type="InterPro" id="IPR001870">
    <property type="entry name" value="B30.2/SPRY"/>
</dbReference>
<keyword evidence="6" id="KW-1185">Reference proteome</keyword>
<evidence type="ECO:0000313" key="5">
    <source>
        <dbReference type="EMBL" id="OAF64668.1"/>
    </source>
</evidence>
<dbReference type="InterPro" id="IPR035782">
    <property type="entry name" value="SPRY_RanBP9/10"/>
</dbReference>
<organism evidence="5 6">
    <name type="scientific">Intoshia linei</name>
    <dbReference type="NCBI Taxonomy" id="1819745"/>
    <lineage>
        <taxon>Eukaryota</taxon>
        <taxon>Metazoa</taxon>
        <taxon>Spiralia</taxon>
        <taxon>Lophotrochozoa</taxon>
        <taxon>Mesozoa</taxon>
        <taxon>Orthonectida</taxon>
        <taxon>Rhopaluridae</taxon>
        <taxon>Intoshia</taxon>
    </lineage>
</organism>
<dbReference type="EMBL" id="LWCA01001685">
    <property type="protein sequence ID" value="OAF64668.1"/>
    <property type="molecule type" value="Genomic_DNA"/>
</dbReference>
<dbReference type="Pfam" id="PF00622">
    <property type="entry name" value="SPRY"/>
    <property type="match status" value="1"/>
</dbReference>
<dbReference type="InterPro" id="IPR013144">
    <property type="entry name" value="CRA_dom"/>
</dbReference>
<dbReference type="InterPro" id="IPR006594">
    <property type="entry name" value="LisH"/>
</dbReference>
<dbReference type="PANTHER" id="PTHR12864">
    <property type="entry name" value="RAN BINDING PROTEIN 9-RELATED"/>
    <property type="match status" value="1"/>
</dbReference>
<dbReference type="OrthoDB" id="25503at2759"/>
<evidence type="ECO:0000259" key="3">
    <source>
        <dbReference type="PROSITE" id="PS50188"/>
    </source>
</evidence>
<sequence length="591" mass="67239">MRPFGINNSVQVDNVNKDSGKSMEQRHCNMYPSLYNRNSILPKSWDPNDKFNYIGLSQDMVTVYYKGVGKNHKDAASIRTTLPVPKMSSVFYYEVKVVSKGRDGCIGIGFSAKGVNINRLPGWDKYSYGYHGDDGNAFNASAVGRVYGPIYTTGDVIGCILNLARNEILYTKNGNLLGIAFKDINEDVLYPTVGLQTPGEILKANFGQQPFMYDIMAYIYRERKFLTKQIMTFTNKIGSSTTIKKQLIADYLVQEGYYESAELFAKESDVKLRGGVESMKIRRSIQDHILKGDIDTVFEIFHKHFSDILPNNPVLQFELKCRKMLEMINEMNLTEDRAKQDSCKRYPDHAARFVQESTRVMRDTTTGMLLKDFLMDKMPTFSDCDVKDESIFKIHPTNKSFDVDMGGSEDSKDTEFDSNLNPDTDITESEKSDESIILKKRKTNGVINNGLNSDHKNVQPNAHIDSMSTQLKSQLVKWQKIIAFGALLRLDIESIPEQSDKDRLYKYMNNIFSLIAFENPSHSPFAHMLNHTKRQEIACYANRCILAHKDGFGMSSLEALIRQTKVCVDSLVDIQIVESGLVWPHDDIDFY</sequence>
<accession>A0A177ARP6</accession>
<comment type="caution">
    <text evidence="5">The sequence shown here is derived from an EMBL/GenBank/DDBJ whole genome shotgun (WGS) entry which is preliminary data.</text>
</comment>
<evidence type="ECO:0000256" key="2">
    <source>
        <dbReference type="SAM" id="MobiDB-lite"/>
    </source>
</evidence>
<feature type="region of interest" description="Disordered" evidence="2">
    <location>
        <begin position="402"/>
        <end position="433"/>
    </location>
</feature>
<dbReference type="SUPFAM" id="SSF49899">
    <property type="entry name" value="Concanavalin A-like lectins/glucanases"/>
    <property type="match status" value="1"/>
</dbReference>
<dbReference type="InterPro" id="IPR003877">
    <property type="entry name" value="SPRY_dom"/>
</dbReference>